<feature type="domain" description="Reverse transcriptase" evidence="1">
    <location>
        <begin position="197"/>
        <end position="486"/>
    </location>
</feature>
<name>A0A8T8SSP6_9BASI</name>
<dbReference type="PROSITE" id="PS50878">
    <property type="entry name" value="RT_POL"/>
    <property type="match status" value="1"/>
</dbReference>
<dbReference type="InterPro" id="IPR000477">
    <property type="entry name" value="RT_dom"/>
</dbReference>
<dbReference type="AlphaFoldDB" id="A0A8T8SSP6"/>
<organism evidence="2 3">
    <name type="scientific">Tilletia caries</name>
    <name type="common">wheat bunt fungus</name>
    <dbReference type="NCBI Taxonomy" id="13290"/>
    <lineage>
        <taxon>Eukaryota</taxon>
        <taxon>Fungi</taxon>
        <taxon>Dikarya</taxon>
        <taxon>Basidiomycota</taxon>
        <taxon>Ustilaginomycotina</taxon>
        <taxon>Exobasidiomycetes</taxon>
        <taxon>Tilletiales</taxon>
        <taxon>Tilletiaceae</taxon>
        <taxon>Tilletia</taxon>
    </lineage>
</organism>
<dbReference type="PANTHER" id="PTHR19446">
    <property type="entry name" value="REVERSE TRANSCRIPTASES"/>
    <property type="match status" value="1"/>
</dbReference>
<sequence length="636" mass="67923">MILPPLARSVGRSQLMARHDLEAARRELDELDVRAPSASAHLQSLLLRWQSALKATQAAENLRPAGNTTAAALRAGSWMYASFAPAASRAFPPLRVQNGLASSAAAKLAALSDFYSSLFSARPTPTLAMNSPLLSNIRLRLDAFTSAALNATFSLMEVYRALRSANRHSSAGPDGITYRVYLATFAAAGPLLVALANFLGNGHPHVWPVAARTILLPKAGDPSDIANYRPISITDAHVRIISRLVSGRLMLAGDKLLPWTQAAFLPGRRSSLVAGVLHGLTDLLSLPPSSLTPPAFFVISLDQRKAYDRVLRAWLFAVLQTANIPPMLLGVLTAVYSQPTTRISALGALGPIIDLLCGVLQGDPASCFLYNLSLQPLFDLLLAFNIGVHIPHLGLLSALAFADDCLLFIEASPKGLSQLTTLFSCLGSYSAAAGAALNLGKSSFWLLGTPTDSNLDAADRIAAALSAYGLTPAGSSGPSSHLGHPLPPADVSSPHAHTLLFSRLASIKVRATCFRTMGVDVLSRVANSNKYLGARLWHTVAIGPLPANFSALFHDSLHSYLQESNSLGGWLRAGLTTYLCQRHGVPPAILLIRSGTAFGRLRHWSTRNDGFFGRLVHALAHVELGTPSSRRQRRNN</sequence>
<dbReference type="Pfam" id="PF00078">
    <property type="entry name" value="RVT_1"/>
    <property type="match status" value="1"/>
</dbReference>
<dbReference type="EMBL" id="LWDD02001508">
    <property type="protein sequence ID" value="KAE8247616.1"/>
    <property type="molecule type" value="Genomic_DNA"/>
</dbReference>
<comment type="caution">
    <text evidence="2">The sequence shown here is derived from an EMBL/GenBank/DDBJ whole genome shotgun (WGS) entry which is preliminary data.</text>
</comment>
<evidence type="ECO:0000259" key="1">
    <source>
        <dbReference type="PROSITE" id="PS50878"/>
    </source>
</evidence>
<evidence type="ECO:0000313" key="3">
    <source>
        <dbReference type="Proteomes" id="UP000077671"/>
    </source>
</evidence>
<gene>
    <name evidence="2" type="ORF">A4X03_0g7000</name>
</gene>
<dbReference type="Proteomes" id="UP000077671">
    <property type="component" value="Unassembled WGS sequence"/>
</dbReference>
<accession>A0A8T8SSP6</accession>
<reference evidence="2" key="1">
    <citation type="submission" date="2016-04" db="EMBL/GenBank/DDBJ databases">
        <authorList>
            <person name="Nguyen H.D."/>
            <person name="Kesanakurti P."/>
            <person name="Cullis J."/>
            <person name="Levesque C.A."/>
            <person name="Hambleton S."/>
        </authorList>
    </citation>
    <scope>NUCLEOTIDE SEQUENCE</scope>
    <source>
        <strain evidence="2">DAOMC 238032</strain>
    </source>
</reference>
<proteinExistence type="predicted"/>
<dbReference type="InterPro" id="IPR043502">
    <property type="entry name" value="DNA/RNA_pol_sf"/>
</dbReference>
<evidence type="ECO:0000313" key="2">
    <source>
        <dbReference type="EMBL" id="KAE8247616.1"/>
    </source>
</evidence>
<dbReference type="SUPFAM" id="SSF56672">
    <property type="entry name" value="DNA/RNA polymerases"/>
    <property type="match status" value="1"/>
</dbReference>
<reference evidence="2" key="2">
    <citation type="journal article" date="2019" name="IMA Fungus">
        <title>Genome sequencing and comparison of five Tilletia species to identify candidate genes for the detection of regulated species infecting wheat.</title>
        <authorList>
            <person name="Nguyen H.D.T."/>
            <person name="Sultana T."/>
            <person name="Kesanakurti P."/>
            <person name="Hambleton S."/>
        </authorList>
    </citation>
    <scope>NUCLEOTIDE SEQUENCE</scope>
    <source>
        <strain evidence="2">DAOMC 238032</strain>
    </source>
</reference>
<dbReference type="CDD" id="cd01650">
    <property type="entry name" value="RT_nLTR_like"/>
    <property type="match status" value="1"/>
</dbReference>
<protein>
    <recommendedName>
        <fullName evidence="1">Reverse transcriptase domain-containing protein</fullName>
    </recommendedName>
</protein>